<dbReference type="EMBL" id="CM037620">
    <property type="protein sequence ID" value="KAH7995504.1"/>
    <property type="molecule type" value="Genomic_DNA"/>
</dbReference>
<gene>
    <name evidence="1" type="primary">ELP1_2</name>
    <name evidence="1" type="ORF">K3G42_025835</name>
</gene>
<keyword evidence="2" id="KW-1185">Reference proteome</keyword>
<dbReference type="Proteomes" id="UP000827872">
    <property type="component" value="Linkage Group LG07"/>
</dbReference>
<sequence length="177" mass="19963">MLLNLYDFDHMKKHSSSALLRELTRCFLCSRRSSKNRRKAERKKHSLKEGSPLEDIALLEALGEIVRNVDNLKGEVHSLLKHLVLFGYDGHAQELQQALQETLQLMELSLPDIWTPELHPFPANTVLGPNSTANIITAAYNQQTWTSPAIQDHVPVHDSAVASRVDLEVHDRILTSA</sequence>
<comment type="caution">
    <text evidence="1">The sequence shown here is derived from an EMBL/GenBank/DDBJ whole genome shotgun (WGS) entry which is preliminary data.</text>
</comment>
<name>A0ACB8ETE0_9SAUR</name>
<evidence type="ECO:0000313" key="1">
    <source>
        <dbReference type="EMBL" id="KAH7995504.1"/>
    </source>
</evidence>
<evidence type="ECO:0000313" key="2">
    <source>
        <dbReference type="Proteomes" id="UP000827872"/>
    </source>
</evidence>
<protein>
    <submittedName>
        <fullName evidence="1">Elongator complex protein 1</fullName>
    </submittedName>
</protein>
<accession>A0ACB8ETE0</accession>
<organism evidence="1 2">
    <name type="scientific">Sphaerodactylus townsendi</name>
    <dbReference type="NCBI Taxonomy" id="933632"/>
    <lineage>
        <taxon>Eukaryota</taxon>
        <taxon>Metazoa</taxon>
        <taxon>Chordata</taxon>
        <taxon>Craniata</taxon>
        <taxon>Vertebrata</taxon>
        <taxon>Euteleostomi</taxon>
        <taxon>Lepidosauria</taxon>
        <taxon>Squamata</taxon>
        <taxon>Bifurcata</taxon>
        <taxon>Gekkota</taxon>
        <taxon>Sphaerodactylidae</taxon>
        <taxon>Sphaerodactylus</taxon>
    </lineage>
</organism>
<proteinExistence type="predicted"/>
<reference evidence="1" key="1">
    <citation type="submission" date="2021-08" db="EMBL/GenBank/DDBJ databases">
        <title>The first chromosome-level gecko genome reveals the dynamic sex chromosomes of Neotropical dwarf geckos (Sphaerodactylidae: Sphaerodactylus).</title>
        <authorList>
            <person name="Pinto B.J."/>
            <person name="Keating S.E."/>
            <person name="Gamble T."/>
        </authorList>
    </citation>
    <scope>NUCLEOTIDE SEQUENCE</scope>
    <source>
        <strain evidence="1">TG3544</strain>
    </source>
</reference>